<accession>A0AAE4YS69</accession>
<proteinExistence type="predicted"/>
<name>A0AAE4YS69_9HYPH</name>
<dbReference type="EMBL" id="WUFC01000018">
    <property type="protein sequence ID" value="NEI50252.1"/>
    <property type="molecule type" value="Genomic_DNA"/>
</dbReference>
<gene>
    <name evidence="1" type="ORF">GR217_21420</name>
</gene>
<evidence type="ECO:0000313" key="2">
    <source>
        <dbReference type="Proteomes" id="UP000661163"/>
    </source>
</evidence>
<dbReference type="Proteomes" id="UP000661163">
    <property type="component" value="Unassembled WGS sequence"/>
</dbReference>
<reference evidence="1 2" key="1">
    <citation type="submission" date="2019-12" db="EMBL/GenBank/DDBJ databases">
        <title>Rhizobium genotypes associated with high levels of biological nitrogen fixation by grain legumes in a temperate-maritime cropping system.</title>
        <authorList>
            <person name="Maluk M."/>
            <person name="Francesc Ferrando Molina F."/>
            <person name="Lopez Del Egido L."/>
            <person name="Lafos M."/>
            <person name="Langarica-Fuentes A."/>
            <person name="Gebre Yohannes G."/>
            <person name="Young M.W."/>
            <person name="Martin P."/>
            <person name="Gantlett R."/>
            <person name="Kenicer G."/>
            <person name="Hawes C."/>
            <person name="Begg G.S."/>
            <person name="Quilliam R.S."/>
            <person name="Squire G.R."/>
            <person name="Poole P.S."/>
            <person name="Young P.W."/>
            <person name="Iannetta P.M."/>
            <person name="James E.K."/>
        </authorList>
    </citation>
    <scope>NUCLEOTIDE SEQUENCE [LARGE SCALE GENOMIC DNA]</scope>
    <source>
        <strain evidence="1 2">JHI985</strain>
    </source>
</reference>
<dbReference type="AlphaFoldDB" id="A0AAE4YS69"/>
<organism evidence="1 2">
    <name type="scientific">Rhizobium ruizarguesonis</name>
    <dbReference type="NCBI Taxonomy" id="2081791"/>
    <lineage>
        <taxon>Bacteria</taxon>
        <taxon>Pseudomonadati</taxon>
        <taxon>Pseudomonadota</taxon>
        <taxon>Alphaproteobacteria</taxon>
        <taxon>Hyphomicrobiales</taxon>
        <taxon>Rhizobiaceae</taxon>
        <taxon>Rhizobium/Agrobacterium group</taxon>
        <taxon>Rhizobium</taxon>
    </lineage>
</organism>
<evidence type="ECO:0000313" key="1">
    <source>
        <dbReference type="EMBL" id="NEI50252.1"/>
    </source>
</evidence>
<dbReference type="RefSeq" id="WP_163857477.1">
    <property type="nucleotide sequence ID" value="NZ_CP084696.2"/>
</dbReference>
<protein>
    <submittedName>
        <fullName evidence="1">Uncharacterized protein</fullName>
    </submittedName>
</protein>
<comment type="caution">
    <text evidence="1">The sequence shown here is derived from an EMBL/GenBank/DDBJ whole genome shotgun (WGS) entry which is preliminary data.</text>
</comment>
<sequence>MDMNFRVKNPSGSLRVEGYTLSAVLKADLDRYGNQQQCCERGHQTKRAAGTTPSVGQVIAPEAGIFETRGGR</sequence>